<dbReference type="Proteomes" id="UP001164746">
    <property type="component" value="Chromosome 14"/>
</dbReference>
<organism evidence="8 9">
    <name type="scientific">Mya arenaria</name>
    <name type="common">Soft-shell clam</name>
    <dbReference type="NCBI Taxonomy" id="6604"/>
    <lineage>
        <taxon>Eukaryota</taxon>
        <taxon>Metazoa</taxon>
        <taxon>Spiralia</taxon>
        <taxon>Lophotrochozoa</taxon>
        <taxon>Mollusca</taxon>
        <taxon>Bivalvia</taxon>
        <taxon>Autobranchia</taxon>
        <taxon>Heteroconchia</taxon>
        <taxon>Euheterodonta</taxon>
        <taxon>Imparidentia</taxon>
        <taxon>Neoheterodontei</taxon>
        <taxon>Myida</taxon>
        <taxon>Myoidea</taxon>
        <taxon>Myidae</taxon>
        <taxon>Mya</taxon>
    </lineage>
</organism>
<dbReference type="EMBL" id="CP111025">
    <property type="protein sequence ID" value="WAR25102.1"/>
    <property type="molecule type" value="Genomic_DNA"/>
</dbReference>
<feature type="domain" description="Nuclear respiratory factor 1 NLS/DNA-binding dimerisation" evidence="7">
    <location>
        <begin position="64"/>
        <end position="242"/>
    </location>
</feature>
<comment type="subcellular location">
    <subcellularLocation>
        <location evidence="1">Nucleus</location>
    </subcellularLocation>
</comment>
<evidence type="ECO:0000256" key="3">
    <source>
        <dbReference type="ARBA" id="ARBA00023015"/>
    </source>
</evidence>
<evidence type="ECO:0000256" key="5">
    <source>
        <dbReference type="ARBA" id="ARBA00023163"/>
    </source>
</evidence>
<comment type="similarity">
    <text evidence="2">Belongs to the NRF1/Ewg family.</text>
</comment>
<evidence type="ECO:0000256" key="4">
    <source>
        <dbReference type="ARBA" id="ARBA00023125"/>
    </source>
</evidence>
<evidence type="ECO:0000259" key="7">
    <source>
        <dbReference type="Pfam" id="PF10491"/>
    </source>
</evidence>
<reference evidence="8" key="1">
    <citation type="submission" date="2022-11" db="EMBL/GenBank/DDBJ databases">
        <title>Centuries of genome instability and evolution in soft-shell clam transmissible cancer (bioRxiv).</title>
        <authorList>
            <person name="Hart S.F.M."/>
            <person name="Yonemitsu M.A."/>
            <person name="Giersch R.M."/>
            <person name="Beal B.F."/>
            <person name="Arriagada G."/>
            <person name="Davis B.W."/>
            <person name="Ostrander E.A."/>
            <person name="Goff S.P."/>
            <person name="Metzger M.J."/>
        </authorList>
    </citation>
    <scope>NUCLEOTIDE SEQUENCE</scope>
    <source>
        <strain evidence="8">MELC-2E11</strain>
        <tissue evidence="8">Siphon/mantle</tissue>
    </source>
</reference>
<accession>A0ABY7FSH0</accession>
<keyword evidence="9" id="KW-1185">Reference proteome</keyword>
<evidence type="ECO:0000256" key="2">
    <source>
        <dbReference type="ARBA" id="ARBA00005713"/>
    </source>
</evidence>
<dbReference type="Pfam" id="PF10491">
    <property type="entry name" value="Nrf1_DNA-bind"/>
    <property type="match status" value="1"/>
</dbReference>
<dbReference type="InterPro" id="IPR039142">
    <property type="entry name" value="NRF1/Ewg"/>
</dbReference>
<keyword evidence="3" id="KW-0805">Transcription regulation</keyword>
<evidence type="ECO:0000313" key="8">
    <source>
        <dbReference type="EMBL" id="WAR25102.1"/>
    </source>
</evidence>
<dbReference type="PANTHER" id="PTHR20338">
    <property type="entry name" value="NUCLEAR RESPIRATORY FACTOR 1"/>
    <property type="match status" value="1"/>
</dbReference>
<gene>
    <name evidence="8" type="ORF">MAR_010806</name>
</gene>
<evidence type="ECO:0000256" key="1">
    <source>
        <dbReference type="ARBA" id="ARBA00004123"/>
    </source>
</evidence>
<keyword evidence="6" id="KW-0539">Nucleus</keyword>
<proteinExistence type="inferred from homology"/>
<dbReference type="InterPro" id="IPR019525">
    <property type="entry name" value="Nrf1_NLS/DNA-bd_dimer"/>
</dbReference>
<evidence type="ECO:0000256" key="6">
    <source>
        <dbReference type="ARBA" id="ARBA00023242"/>
    </source>
</evidence>
<keyword evidence="5" id="KW-0804">Transcription</keyword>
<sequence length="433" mass="47258">MNIGAVSMQSSIANTITINSSGMSADMMDDDSDLSSPDSTFDASELMDQGISHDDITSQLAAAGPVGMAAAAAITSGRRRKRPHLFETNPAVRKRQQTRLLRKLKSCIEEYTTRIGQQAVILCCTPSKVSNANSYKVFGSQPLESVDLDTALAEHTPEHNLDPGVFELPALALDGIPTPIDKMTQAQLRNFIPEMLKYSTLRSKPGWGKMECRPPWWPNEVPWANVRSDVRTDEQKRNAAFPQSGLMNTMIQTITNPDGSVSIIHIDATPNSVVTLPDGSQATVVQAVNTMPSDSLNSEIVEASQLQESGIQGVAIQPTTIELPPGVTAGRILMPNGDFIQISTDPATGLMTIPASVYEQLVHTPQSVQHGQTQPTLVPMQQQQHNFQQQQQQQQVEGAKEVEEHLQQLHQQQQQMMEVVHLSQSAGPSLQET</sequence>
<name>A0ABY7FSH0_MYAAR</name>
<evidence type="ECO:0000313" key="9">
    <source>
        <dbReference type="Proteomes" id="UP001164746"/>
    </source>
</evidence>
<keyword evidence="4" id="KW-0238">DNA-binding</keyword>
<protein>
    <submittedName>
        <fullName evidence="8">P3A2-like protein</fullName>
    </submittedName>
</protein>